<evidence type="ECO:0000256" key="7">
    <source>
        <dbReference type="PROSITE-ProRule" id="PRU00473"/>
    </source>
</evidence>
<evidence type="ECO:0000256" key="8">
    <source>
        <dbReference type="SAM" id="Phobius"/>
    </source>
</evidence>
<evidence type="ECO:0000256" key="2">
    <source>
        <dbReference type="ARBA" id="ARBA00008914"/>
    </source>
</evidence>
<gene>
    <name evidence="10" type="ORF">BI350_03985</name>
</gene>
<feature type="domain" description="OmpA-like" evidence="9">
    <location>
        <begin position="124"/>
        <end position="245"/>
    </location>
</feature>
<evidence type="ECO:0000256" key="1">
    <source>
        <dbReference type="ARBA" id="ARBA00004162"/>
    </source>
</evidence>
<comment type="subcellular location">
    <subcellularLocation>
        <location evidence="1">Cell membrane</location>
        <topology evidence="1">Single-pass membrane protein</topology>
    </subcellularLocation>
</comment>
<organism evidence="10 11">
    <name type="scientific">Sporosarcina ureilytica</name>
    <dbReference type="NCBI Taxonomy" id="298596"/>
    <lineage>
        <taxon>Bacteria</taxon>
        <taxon>Bacillati</taxon>
        <taxon>Bacillota</taxon>
        <taxon>Bacilli</taxon>
        <taxon>Bacillales</taxon>
        <taxon>Caryophanaceae</taxon>
        <taxon>Sporosarcina</taxon>
    </lineage>
</organism>
<dbReference type="EMBL" id="CP017560">
    <property type="protein sequence ID" value="AOV06828.1"/>
    <property type="molecule type" value="Genomic_DNA"/>
</dbReference>
<evidence type="ECO:0000259" key="9">
    <source>
        <dbReference type="PROSITE" id="PS51123"/>
    </source>
</evidence>
<comment type="similarity">
    <text evidence="2">Belongs to the MotB family.</text>
</comment>
<evidence type="ECO:0000313" key="11">
    <source>
        <dbReference type="Proteomes" id="UP000185746"/>
    </source>
</evidence>
<dbReference type="Pfam" id="PF13677">
    <property type="entry name" value="MotB_plug"/>
    <property type="match status" value="1"/>
</dbReference>
<reference evidence="10 11" key="1">
    <citation type="submission" date="2016-09" db="EMBL/GenBank/DDBJ databases">
        <title>Complete genome sequence of the Lysinibacillus sphaericus LMG 22257, a specie of Bacillus with ureolytic activity that can effectively biodeposit calcium carbonate.</title>
        <authorList>
            <person name="Yan W."/>
        </authorList>
    </citation>
    <scope>NUCLEOTIDE SEQUENCE [LARGE SCALE GENOMIC DNA]</scope>
    <source>
        <strain evidence="10 11">LMG 22257</strain>
    </source>
</reference>
<evidence type="ECO:0000256" key="5">
    <source>
        <dbReference type="ARBA" id="ARBA00022989"/>
    </source>
</evidence>
<dbReference type="InterPro" id="IPR050330">
    <property type="entry name" value="Bact_OuterMem_StrucFunc"/>
</dbReference>
<dbReference type="GO" id="GO:0005886">
    <property type="term" value="C:plasma membrane"/>
    <property type="evidence" value="ECO:0007669"/>
    <property type="project" value="UniProtKB-SubCell"/>
</dbReference>
<name>A0A1D8JDR6_9BACL</name>
<evidence type="ECO:0000313" key="10">
    <source>
        <dbReference type="EMBL" id="AOV06828.1"/>
    </source>
</evidence>
<keyword evidence="5 8" id="KW-1133">Transmembrane helix</keyword>
<dbReference type="InterPro" id="IPR006665">
    <property type="entry name" value="OmpA-like"/>
</dbReference>
<keyword evidence="3" id="KW-1003">Cell membrane</keyword>
<dbReference type="Proteomes" id="UP000185746">
    <property type="component" value="Chromosome"/>
</dbReference>
<accession>A0A1D8JDR6</accession>
<keyword evidence="10" id="KW-0966">Cell projection</keyword>
<keyword evidence="11" id="KW-1185">Reference proteome</keyword>
<dbReference type="PANTHER" id="PTHR30329">
    <property type="entry name" value="STATOR ELEMENT OF FLAGELLAR MOTOR COMPLEX"/>
    <property type="match status" value="1"/>
</dbReference>
<dbReference type="NCBIfam" id="NF005831">
    <property type="entry name" value="PRK07734.1"/>
    <property type="match status" value="1"/>
</dbReference>
<dbReference type="CDD" id="cd07185">
    <property type="entry name" value="OmpA_C-like"/>
    <property type="match status" value="1"/>
</dbReference>
<keyword evidence="4 8" id="KW-0812">Transmembrane</keyword>
<keyword evidence="10" id="KW-0282">Flagellum</keyword>
<dbReference type="PROSITE" id="PS51123">
    <property type="entry name" value="OMPA_2"/>
    <property type="match status" value="1"/>
</dbReference>
<protein>
    <submittedName>
        <fullName evidence="10">Flagellar motor protein MotB</fullName>
    </submittedName>
</protein>
<evidence type="ECO:0000256" key="6">
    <source>
        <dbReference type="ARBA" id="ARBA00023136"/>
    </source>
</evidence>
<evidence type="ECO:0000256" key="3">
    <source>
        <dbReference type="ARBA" id="ARBA00022475"/>
    </source>
</evidence>
<sequence>MSRRRKRRRKDSGNIDESWLLPYADLMTLLLALFIVLFASSSIDAKKLEEMSAVFNEIFDGGKGIMDHSAPNPTPIPQEYVGDREALKSYIEDQKSLEGIQNRVDEYIAVHELENQFETTMTDEGLRVTIRDSILFNPGRADIKEEYLPLADELAELLVFDPPRQIVIAGHTDNVPMNSAEFSSNWDLSVMRAVNFLKLIMKNENVDPLMFSAKGYGEFQPIGDNDTAEGRSKNRRVEVLIKPLVLQDGTKNPIE</sequence>
<dbReference type="InterPro" id="IPR036737">
    <property type="entry name" value="OmpA-like_sf"/>
</dbReference>
<dbReference type="SUPFAM" id="SSF103088">
    <property type="entry name" value="OmpA-like"/>
    <property type="match status" value="1"/>
</dbReference>
<dbReference type="PANTHER" id="PTHR30329:SF21">
    <property type="entry name" value="LIPOPROTEIN YIAD-RELATED"/>
    <property type="match status" value="1"/>
</dbReference>
<keyword evidence="10" id="KW-0969">Cilium</keyword>
<dbReference type="InterPro" id="IPR025713">
    <property type="entry name" value="MotB-like_N_dom"/>
</dbReference>
<dbReference type="Gene3D" id="3.30.1330.60">
    <property type="entry name" value="OmpA-like domain"/>
    <property type="match status" value="1"/>
</dbReference>
<dbReference type="RefSeq" id="WP_075526950.1">
    <property type="nucleotide sequence ID" value="NZ_CP017560.1"/>
</dbReference>
<keyword evidence="6 7" id="KW-0472">Membrane</keyword>
<evidence type="ECO:0000256" key="4">
    <source>
        <dbReference type="ARBA" id="ARBA00022692"/>
    </source>
</evidence>
<proteinExistence type="inferred from homology"/>
<dbReference type="KEGG" id="surl:BI350_03985"/>
<dbReference type="Pfam" id="PF00691">
    <property type="entry name" value="OmpA"/>
    <property type="match status" value="1"/>
</dbReference>
<feature type="transmembrane region" description="Helical" evidence="8">
    <location>
        <begin position="20"/>
        <end position="39"/>
    </location>
</feature>
<dbReference type="AlphaFoldDB" id="A0A1D8JDR6"/>